<dbReference type="EMBL" id="FXUV02000015">
    <property type="protein sequence ID" value="SNB62037.1"/>
    <property type="molecule type" value="Genomic_DNA"/>
</dbReference>
<reference evidence="1" key="1">
    <citation type="submission" date="2017-05" db="EMBL/GenBank/DDBJ databases">
        <authorList>
            <person name="Song R."/>
            <person name="Chenine A.L."/>
            <person name="Ruprecht R.M."/>
        </authorList>
    </citation>
    <scope>NUCLEOTIDE SEQUENCE</scope>
    <source>
        <strain evidence="1">Kingella_eburonensis</strain>
    </source>
</reference>
<dbReference type="RefSeq" id="WP_180676199.1">
    <property type="nucleotide sequence ID" value="NZ_FXUV02000015.1"/>
</dbReference>
<organism evidence="2 3">
    <name type="scientific">Kingella negevensis</name>
    <dbReference type="NCBI Taxonomy" id="1522312"/>
    <lineage>
        <taxon>Bacteria</taxon>
        <taxon>Pseudomonadati</taxon>
        <taxon>Pseudomonadota</taxon>
        <taxon>Betaproteobacteria</taxon>
        <taxon>Neisseriales</taxon>
        <taxon>Neisseriaceae</taxon>
        <taxon>Kingella</taxon>
    </lineage>
</organism>
<evidence type="ECO:0000313" key="2">
    <source>
        <dbReference type="EMBL" id="SNB62037.1"/>
    </source>
</evidence>
<name>A0A238T9D2_9NEIS</name>
<evidence type="ECO:0000313" key="3">
    <source>
        <dbReference type="Proteomes" id="UP000215450"/>
    </source>
</evidence>
<keyword evidence="3" id="KW-1185">Reference proteome</keyword>
<gene>
    <name evidence="2" type="ORF">KEBURONENSIS_00961</name>
    <name evidence="1" type="ORF">KEBURONENSIS_01035</name>
</gene>
<reference evidence="2 3" key="2">
    <citation type="submission" date="2017-06" db="EMBL/GenBank/DDBJ databases">
        <authorList>
            <person name="Kim H.J."/>
            <person name="Triplett B.A."/>
        </authorList>
    </citation>
    <scope>NUCLEOTIDE SEQUENCE [LARGE SCALE GENOMIC DNA]</scope>
    <source>
        <strain evidence="2">Kingella_eburonensis</strain>
    </source>
</reference>
<accession>A0A238T9D2</accession>
<dbReference type="EMBL" id="FXUV01000013">
    <property type="protein sequence ID" value="SMQ12026.1"/>
    <property type="molecule type" value="Genomic_DNA"/>
</dbReference>
<protein>
    <submittedName>
        <fullName evidence="2">Uncharacterized protein</fullName>
    </submittedName>
</protein>
<sequence length="51" mass="6071">MCEVISQFENRRLGIYAQHWQPEKWQTKRSLKLSGCVFIYTFAFLKTGQTT</sequence>
<evidence type="ECO:0000313" key="1">
    <source>
        <dbReference type="EMBL" id="SMQ12026.1"/>
    </source>
</evidence>
<dbReference type="AlphaFoldDB" id="A0A238T9D2"/>
<proteinExistence type="predicted"/>
<dbReference type="Proteomes" id="UP000215450">
    <property type="component" value="Unassembled WGS sequence"/>
</dbReference>